<proteinExistence type="inferred from homology"/>
<dbReference type="CDD" id="cd11069">
    <property type="entry name" value="CYP_FUM15-like"/>
    <property type="match status" value="1"/>
</dbReference>
<keyword evidence="8" id="KW-1185">Reference proteome</keyword>
<comment type="similarity">
    <text evidence="1">Belongs to the cytochrome P450 family.</text>
</comment>
<keyword evidence="6" id="KW-0472">Membrane</keyword>
<dbReference type="AlphaFoldDB" id="A0A9W9CX58"/>
<dbReference type="EMBL" id="JAPEVB010000003">
    <property type="protein sequence ID" value="KAJ4390859.1"/>
    <property type="molecule type" value="Genomic_DNA"/>
</dbReference>
<dbReference type="SUPFAM" id="SSF48264">
    <property type="entry name" value="Cytochrome P450"/>
    <property type="match status" value="1"/>
</dbReference>
<dbReference type="GO" id="GO:0004497">
    <property type="term" value="F:monooxygenase activity"/>
    <property type="evidence" value="ECO:0007669"/>
    <property type="project" value="InterPro"/>
</dbReference>
<dbReference type="FunFam" id="1.10.630.10:FF:000051">
    <property type="entry name" value="Cytochrome P450 monooxygenase (Fum15)"/>
    <property type="match status" value="1"/>
</dbReference>
<protein>
    <recommendedName>
        <fullName evidence="9">Cytochrome P450</fullName>
    </recommendedName>
</protein>
<dbReference type="PANTHER" id="PTHR24305">
    <property type="entry name" value="CYTOCHROME P450"/>
    <property type="match status" value="1"/>
</dbReference>
<name>A0A9W9CX58_9PEZI</name>
<evidence type="ECO:0000256" key="6">
    <source>
        <dbReference type="SAM" id="Phobius"/>
    </source>
</evidence>
<comment type="cofactor">
    <cofactor evidence="5">
        <name>heme</name>
        <dbReference type="ChEBI" id="CHEBI:30413"/>
    </cofactor>
</comment>
<keyword evidence="6" id="KW-1133">Transmembrane helix</keyword>
<evidence type="ECO:0000256" key="4">
    <source>
        <dbReference type="ARBA" id="ARBA00023004"/>
    </source>
</evidence>
<dbReference type="OrthoDB" id="1470350at2759"/>
<comment type="caution">
    <text evidence="7">The sequence shown here is derived from an EMBL/GenBank/DDBJ whole genome shotgun (WGS) entry which is preliminary data.</text>
</comment>
<dbReference type="Gene3D" id="1.10.630.10">
    <property type="entry name" value="Cytochrome P450"/>
    <property type="match status" value="1"/>
</dbReference>
<feature type="transmembrane region" description="Helical" evidence="6">
    <location>
        <begin position="7"/>
        <end position="28"/>
    </location>
</feature>
<evidence type="ECO:0000313" key="8">
    <source>
        <dbReference type="Proteomes" id="UP001140453"/>
    </source>
</evidence>
<dbReference type="InterPro" id="IPR050121">
    <property type="entry name" value="Cytochrome_P450_monoxygenase"/>
</dbReference>
<keyword evidence="2 5" id="KW-0349">Heme</keyword>
<evidence type="ECO:0000256" key="5">
    <source>
        <dbReference type="PIRSR" id="PIRSR602401-1"/>
    </source>
</evidence>
<feature type="binding site" description="axial binding residue" evidence="5">
    <location>
        <position position="491"/>
    </location>
    <ligand>
        <name>heme</name>
        <dbReference type="ChEBI" id="CHEBI:30413"/>
    </ligand>
    <ligandPart>
        <name>Fe</name>
        <dbReference type="ChEBI" id="CHEBI:18248"/>
    </ligandPart>
</feature>
<dbReference type="PRINTS" id="PR00463">
    <property type="entry name" value="EP450I"/>
</dbReference>
<dbReference type="Pfam" id="PF00067">
    <property type="entry name" value="p450"/>
    <property type="match status" value="1"/>
</dbReference>
<organism evidence="7 8">
    <name type="scientific">Gnomoniopsis smithogilvyi</name>
    <dbReference type="NCBI Taxonomy" id="1191159"/>
    <lineage>
        <taxon>Eukaryota</taxon>
        <taxon>Fungi</taxon>
        <taxon>Dikarya</taxon>
        <taxon>Ascomycota</taxon>
        <taxon>Pezizomycotina</taxon>
        <taxon>Sordariomycetes</taxon>
        <taxon>Sordariomycetidae</taxon>
        <taxon>Diaporthales</taxon>
        <taxon>Gnomoniaceae</taxon>
        <taxon>Gnomoniopsis</taxon>
    </lineage>
</organism>
<reference evidence="7" key="1">
    <citation type="submission" date="2022-10" db="EMBL/GenBank/DDBJ databases">
        <title>Tapping the CABI collections for fungal endophytes: first genome assemblies for Collariella, Neodidymelliopsis, Ascochyta clinopodiicola, Didymella pomorum, Didymosphaeria variabile, Neocosmospora piperis and Neocucurbitaria cava.</title>
        <authorList>
            <person name="Hill R."/>
        </authorList>
    </citation>
    <scope>NUCLEOTIDE SEQUENCE</scope>
    <source>
        <strain evidence="7">IMI 355082</strain>
    </source>
</reference>
<evidence type="ECO:0000256" key="2">
    <source>
        <dbReference type="ARBA" id="ARBA00022617"/>
    </source>
</evidence>
<dbReference type="PANTHER" id="PTHR24305:SF166">
    <property type="entry name" value="CYTOCHROME P450 12A4, MITOCHONDRIAL-RELATED"/>
    <property type="match status" value="1"/>
</dbReference>
<evidence type="ECO:0000256" key="1">
    <source>
        <dbReference type="ARBA" id="ARBA00010617"/>
    </source>
</evidence>
<gene>
    <name evidence="7" type="ORF">N0V93_004458</name>
</gene>
<dbReference type="Proteomes" id="UP001140453">
    <property type="component" value="Unassembled WGS sequence"/>
</dbReference>
<dbReference type="GO" id="GO:0020037">
    <property type="term" value="F:heme binding"/>
    <property type="evidence" value="ECO:0007669"/>
    <property type="project" value="InterPro"/>
</dbReference>
<keyword evidence="6" id="KW-0812">Transmembrane</keyword>
<feature type="transmembrane region" description="Helical" evidence="6">
    <location>
        <begin position="40"/>
        <end position="61"/>
    </location>
</feature>
<evidence type="ECO:0000313" key="7">
    <source>
        <dbReference type="EMBL" id="KAJ4390859.1"/>
    </source>
</evidence>
<keyword evidence="3 5" id="KW-0479">Metal-binding</keyword>
<dbReference type="InterPro" id="IPR036396">
    <property type="entry name" value="Cyt_P450_sf"/>
</dbReference>
<keyword evidence="4 5" id="KW-0408">Iron</keyword>
<accession>A0A9W9CX58</accession>
<dbReference type="GO" id="GO:0016705">
    <property type="term" value="F:oxidoreductase activity, acting on paired donors, with incorporation or reduction of molecular oxygen"/>
    <property type="evidence" value="ECO:0007669"/>
    <property type="project" value="InterPro"/>
</dbReference>
<evidence type="ECO:0008006" key="9">
    <source>
        <dbReference type="Google" id="ProtNLM"/>
    </source>
</evidence>
<dbReference type="PRINTS" id="PR00385">
    <property type="entry name" value="P450"/>
</dbReference>
<dbReference type="GO" id="GO:0005506">
    <property type="term" value="F:iron ion binding"/>
    <property type="evidence" value="ECO:0007669"/>
    <property type="project" value="InterPro"/>
</dbReference>
<dbReference type="InterPro" id="IPR001128">
    <property type="entry name" value="Cyt_P450"/>
</dbReference>
<evidence type="ECO:0000256" key="3">
    <source>
        <dbReference type="ARBA" id="ARBA00022723"/>
    </source>
</evidence>
<sequence length="546" mass="61946">MNPLRVFELWLLRVLGLGAILGYLVSLFQPPNLPAIVQSRPYLCSIGVSVFINLLDTWILYPKFRDPLRNVPTIIGERNRGQSLYESPRGKSALRWMESKPDAQLIRTPGAVGLSPILVAGPDALRDILNTHSYDFVKPWGVRAFLARAIGWGLIMAEGPEHKRQKKALTPAFHVRRIRELYTLMWEKTQIFLTELEKDVAKHAKEDGFAVIELSEWSSRLTLDIIGPTAMGRDFKSLTSDQNPIADAFIELLRPEVRRLFFLSLHFLIPEWFIRCLPLKENDTLNNIGGYLRNVCSDIISEKKNDLKKTGDVAEHDILSRIIQTGEFTDEEVSNQMVTFLAAGHETTASALTWACYLCAKYPEIQKKLRAEIHERIPSHEASITHELLESMPYLHGVCEETLRLYPTVPATVREAIKDTTVADYAVPKGTDFLLVPYAINRHPNWWENPHMIVPERWIDTLEDGTQRPNKSGGTTSNFNELTFLHGPRACIGRDFAKAELRCAVAGVIGKFEIELQTNEEPRVQGVITMKPEGGMYLRFKPIPGW</sequence>
<dbReference type="InterPro" id="IPR002401">
    <property type="entry name" value="Cyt_P450_E_grp-I"/>
</dbReference>